<dbReference type="EMBL" id="CM001883">
    <property type="protein sequence ID" value="EOY09577.1"/>
    <property type="molecule type" value="Genomic_DNA"/>
</dbReference>
<feature type="non-terminal residue" evidence="1">
    <location>
        <position position="1"/>
    </location>
</feature>
<dbReference type="Gramene" id="EOY09577">
    <property type="protein sequence ID" value="EOY09577"/>
    <property type="gene ID" value="TCM_024993"/>
</dbReference>
<keyword evidence="2" id="KW-1185">Reference proteome</keyword>
<dbReference type="AlphaFoldDB" id="A0A061EYT9"/>
<name>A0A061EYT9_THECC</name>
<gene>
    <name evidence="1" type="ORF">TCM_024993</name>
</gene>
<protein>
    <submittedName>
        <fullName evidence="1">Low-molecular-weight cysteine-rich 16, putative isoform 2</fullName>
    </submittedName>
</protein>
<dbReference type="HOGENOM" id="CLU_2695283_0_0_1"/>
<dbReference type="Proteomes" id="UP000026915">
    <property type="component" value="Chromosome 5"/>
</dbReference>
<proteinExistence type="predicted"/>
<accession>A0A061EYT9</accession>
<reference evidence="1 2" key="1">
    <citation type="journal article" date="2013" name="Genome Biol.">
        <title>The genome sequence of the most widely cultivated cacao type and its use to identify candidate genes regulating pod color.</title>
        <authorList>
            <person name="Motamayor J.C."/>
            <person name="Mockaitis K."/>
            <person name="Schmutz J."/>
            <person name="Haiminen N."/>
            <person name="Iii D.L."/>
            <person name="Cornejo O."/>
            <person name="Findley S.D."/>
            <person name="Zheng P."/>
            <person name="Utro F."/>
            <person name="Royaert S."/>
            <person name="Saski C."/>
            <person name="Jenkins J."/>
            <person name="Podicheti R."/>
            <person name="Zhao M."/>
            <person name="Scheffler B.E."/>
            <person name="Stack J.C."/>
            <person name="Feltus F.A."/>
            <person name="Mustiga G.M."/>
            <person name="Amores F."/>
            <person name="Phillips W."/>
            <person name="Marelli J.P."/>
            <person name="May G.D."/>
            <person name="Shapiro H."/>
            <person name="Ma J."/>
            <person name="Bustamante C.D."/>
            <person name="Schnell R.J."/>
            <person name="Main D."/>
            <person name="Gilbert D."/>
            <person name="Parida L."/>
            <person name="Kuhn D.N."/>
        </authorList>
    </citation>
    <scope>NUCLEOTIDE SEQUENCE [LARGE SCALE GENOMIC DNA]</scope>
    <source>
        <strain evidence="2">cv. Matina 1-6</strain>
    </source>
</reference>
<sequence>ETTFVIAHTTLPWRCVKSMGKKSAMAKFLVMVLAMLELAATNVLNPSKAVLELALKLSSTVSLVNVPGLAASDQ</sequence>
<organism evidence="1 2">
    <name type="scientific">Theobroma cacao</name>
    <name type="common">Cacao</name>
    <name type="synonym">Cocoa</name>
    <dbReference type="NCBI Taxonomy" id="3641"/>
    <lineage>
        <taxon>Eukaryota</taxon>
        <taxon>Viridiplantae</taxon>
        <taxon>Streptophyta</taxon>
        <taxon>Embryophyta</taxon>
        <taxon>Tracheophyta</taxon>
        <taxon>Spermatophyta</taxon>
        <taxon>Magnoliopsida</taxon>
        <taxon>eudicotyledons</taxon>
        <taxon>Gunneridae</taxon>
        <taxon>Pentapetalae</taxon>
        <taxon>rosids</taxon>
        <taxon>malvids</taxon>
        <taxon>Malvales</taxon>
        <taxon>Malvaceae</taxon>
        <taxon>Byttnerioideae</taxon>
        <taxon>Theobroma</taxon>
    </lineage>
</organism>
<evidence type="ECO:0000313" key="2">
    <source>
        <dbReference type="Proteomes" id="UP000026915"/>
    </source>
</evidence>
<evidence type="ECO:0000313" key="1">
    <source>
        <dbReference type="EMBL" id="EOY09577.1"/>
    </source>
</evidence>